<dbReference type="InterPro" id="IPR041492">
    <property type="entry name" value="HAD_2"/>
</dbReference>
<evidence type="ECO:0000313" key="6">
    <source>
        <dbReference type="Proteomes" id="UP000613740"/>
    </source>
</evidence>
<comment type="caution">
    <text evidence="5">The sequence shown here is derived from an EMBL/GenBank/DDBJ whole genome shotgun (WGS) entry which is preliminary data.</text>
</comment>
<proteinExistence type="predicted"/>
<dbReference type="InterPro" id="IPR023198">
    <property type="entry name" value="PGP-like_dom2"/>
</dbReference>
<evidence type="ECO:0000256" key="3">
    <source>
        <dbReference type="ARBA" id="ARBA00022842"/>
    </source>
</evidence>
<dbReference type="Proteomes" id="UP000613740">
    <property type="component" value="Unassembled WGS sequence"/>
</dbReference>
<evidence type="ECO:0000256" key="2">
    <source>
        <dbReference type="ARBA" id="ARBA00022723"/>
    </source>
</evidence>
<dbReference type="CDD" id="cd07505">
    <property type="entry name" value="HAD_BPGM-like"/>
    <property type="match status" value="1"/>
</dbReference>
<dbReference type="SFLD" id="SFLDS00003">
    <property type="entry name" value="Haloacid_Dehalogenase"/>
    <property type="match status" value="1"/>
</dbReference>
<dbReference type="InterPro" id="IPR036412">
    <property type="entry name" value="HAD-like_sf"/>
</dbReference>
<dbReference type="AlphaFoldDB" id="A0A835WNW0"/>
<dbReference type="EMBL" id="JAEHOD010000010">
    <property type="protein sequence ID" value="KAG2450663.1"/>
    <property type="molecule type" value="Genomic_DNA"/>
</dbReference>
<protein>
    <submittedName>
        <fullName evidence="5">Uncharacterized protein</fullName>
    </submittedName>
</protein>
<dbReference type="GO" id="GO:0003824">
    <property type="term" value="F:catalytic activity"/>
    <property type="evidence" value="ECO:0007669"/>
    <property type="project" value="UniProtKB-ARBA"/>
</dbReference>
<dbReference type="Gene3D" id="3.40.50.1000">
    <property type="entry name" value="HAD superfamily/HAD-like"/>
    <property type="match status" value="1"/>
</dbReference>
<dbReference type="PRINTS" id="PR00413">
    <property type="entry name" value="HADHALOGNASE"/>
</dbReference>
<dbReference type="InterPro" id="IPR006439">
    <property type="entry name" value="HAD-SF_hydro_IA"/>
</dbReference>
<reference evidence="5" key="1">
    <citation type="journal article" date="2020" name="bioRxiv">
        <title>Comparative genomics of Chlamydomonas.</title>
        <authorList>
            <person name="Craig R.J."/>
            <person name="Hasan A.R."/>
            <person name="Ness R.W."/>
            <person name="Keightley P.D."/>
        </authorList>
    </citation>
    <scope>NUCLEOTIDE SEQUENCE</scope>
    <source>
        <strain evidence="5">CCAP 11/173</strain>
    </source>
</reference>
<dbReference type="Gene3D" id="1.10.150.240">
    <property type="entry name" value="Putative phosphatase, domain 2"/>
    <property type="match status" value="1"/>
</dbReference>
<dbReference type="SFLD" id="SFLDG01135">
    <property type="entry name" value="C1.5.6:_HAD__Beta-PGM__Phospha"/>
    <property type="match status" value="1"/>
</dbReference>
<organism evidence="5 6">
    <name type="scientific">Chlamydomonas schloesseri</name>
    <dbReference type="NCBI Taxonomy" id="2026947"/>
    <lineage>
        <taxon>Eukaryota</taxon>
        <taxon>Viridiplantae</taxon>
        <taxon>Chlorophyta</taxon>
        <taxon>core chlorophytes</taxon>
        <taxon>Chlorophyceae</taxon>
        <taxon>CS clade</taxon>
        <taxon>Chlamydomonadales</taxon>
        <taxon>Chlamydomonadaceae</taxon>
        <taxon>Chlamydomonas</taxon>
    </lineage>
</organism>
<keyword evidence="2" id="KW-0479">Metal-binding</keyword>
<gene>
    <name evidence="5" type="ORF">HYH02_004503</name>
</gene>
<name>A0A835WNW0_9CHLO</name>
<evidence type="ECO:0000256" key="1">
    <source>
        <dbReference type="ARBA" id="ARBA00001946"/>
    </source>
</evidence>
<keyword evidence="6" id="KW-1185">Reference proteome</keyword>
<dbReference type="Pfam" id="PF13419">
    <property type="entry name" value="HAD_2"/>
    <property type="match status" value="1"/>
</dbReference>
<dbReference type="OrthoDB" id="40579at2759"/>
<evidence type="ECO:0000256" key="4">
    <source>
        <dbReference type="ARBA" id="ARBA00023277"/>
    </source>
</evidence>
<dbReference type="SUPFAM" id="SSF56784">
    <property type="entry name" value="HAD-like"/>
    <property type="match status" value="1"/>
</dbReference>
<dbReference type="InterPro" id="IPR051600">
    <property type="entry name" value="Beta-PGM-like"/>
</dbReference>
<dbReference type="InterPro" id="IPR023214">
    <property type="entry name" value="HAD_sf"/>
</dbReference>
<dbReference type="NCBIfam" id="TIGR01509">
    <property type="entry name" value="HAD-SF-IA-v3"/>
    <property type="match status" value="1"/>
</dbReference>
<keyword evidence="3" id="KW-0460">Magnesium</keyword>
<keyword evidence="4" id="KW-0119">Carbohydrate metabolism</keyword>
<accession>A0A835WNW0</accession>
<evidence type="ECO:0000313" key="5">
    <source>
        <dbReference type="EMBL" id="KAG2450663.1"/>
    </source>
</evidence>
<comment type="cofactor">
    <cofactor evidence="1">
        <name>Mg(2+)</name>
        <dbReference type="ChEBI" id="CHEBI:18420"/>
    </cofactor>
</comment>
<dbReference type="PANTHER" id="PTHR46193">
    <property type="entry name" value="6-PHOSPHOGLUCONATE PHOSPHATASE"/>
    <property type="match status" value="1"/>
</dbReference>
<dbReference type="SFLD" id="SFLDG01129">
    <property type="entry name" value="C1.5:_HAD__Beta-PGM__Phosphata"/>
    <property type="match status" value="1"/>
</dbReference>
<dbReference type="GO" id="GO:0046872">
    <property type="term" value="F:metal ion binding"/>
    <property type="evidence" value="ECO:0007669"/>
    <property type="project" value="UniProtKB-KW"/>
</dbReference>
<sequence>MIHGTASARPGVHAASASAGSCATTPVSAAVATSGSPLTSSPGPAPVDFTSFRGVLFDVDGTLVESDPLHFKAFQEILSELGYNGGEPISEEFFRQHISGRHNPEIAADLFPDWPEERRTQFYMDKEARYRLLAAQGLEALPGLREFLDWVGARGLRRAAVTNAPRANAEMMLAALGLDSYFEHLVLGEECTRAKPHPDPYLTAMELLGLTPGESLVFEDSPSGVRAGVAAGSPVIALTTGQAPEVLAAAGAVWIIRDFRCVMDAIREAEARQKQQQQQQ</sequence>
<dbReference type="PANTHER" id="PTHR46193:SF18">
    <property type="entry name" value="HEXITOL PHOSPHATASE B"/>
    <property type="match status" value="1"/>
</dbReference>